<sequence>MSLLYWEPRSYGRGLADLSAARRDLAGDLSGFAPDLVDTARLCLHELHANACKYGRPGGEVTRHLVLNEDHVLRLTVHNDHGTGSVPRVPVERTGDEWDRAEGQRGLLLVDGLADGWGHYAWPVRSGLGVLVWASFALDPAAVPREEVGFGIPVR</sequence>
<dbReference type="PANTHER" id="PTHR35526:SF3">
    <property type="entry name" value="ANTI-SIGMA-F FACTOR RSBW"/>
    <property type="match status" value="1"/>
</dbReference>
<feature type="domain" description="Histidine kinase/HSP90-like ATPase" evidence="2">
    <location>
        <begin position="17"/>
        <end position="116"/>
    </location>
</feature>
<dbReference type="EMBL" id="JACCHL010000001">
    <property type="protein sequence ID" value="NYH52508.1"/>
    <property type="molecule type" value="Genomic_DNA"/>
</dbReference>
<proteinExistence type="predicted"/>
<dbReference type="AlphaFoldDB" id="A0A7Y9XB96"/>
<dbReference type="RefSeq" id="WP_179809907.1">
    <property type="nucleotide sequence ID" value="NZ_JACCHL010000001.1"/>
</dbReference>
<evidence type="ECO:0000313" key="3">
    <source>
        <dbReference type="EMBL" id="NYH52508.1"/>
    </source>
</evidence>
<gene>
    <name evidence="3" type="ORF">HNR06_002097</name>
</gene>
<evidence type="ECO:0000313" key="4">
    <source>
        <dbReference type="Proteomes" id="UP000584931"/>
    </source>
</evidence>
<reference evidence="3 4" key="1">
    <citation type="submission" date="2020-07" db="EMBL/GenBank/DDBJ databases">
        <title>Sequencing the genomes of 1000 actinobacteria strains.</title>
        <authorList>
            <person name="Klenk H.-P."/>
        </authorList>
    </citation>
    <scope>NUCLEOTIDE SEQUENCE [LARGE SCALE GENOMIC DNA]</scope>
    <source>
        <strain evidence="3 4">DSM 45278</strain>
    </source>
</reference>
<dbReference type="Proteomes" id="UP000584931">
    <property type="component" value="Unassembled WGS sequence"/>
</dbReference>
<accession>A0A7Y9XB96</accession>
<comment type="caution">
    <text evidence="3">The sequence shown here is derived from an EMBL/GenBank/DDBJ whole genome shotgun (WGS) entry which is preliminary data.</text>
</comment>
<dbReference type="Pfam" id="PF13581">
    <property type="entry name" value="HATPase_c_2"/>
    <property type="match status" value="1"/>
</dbReference>
<keyword evidence="1" id="KW-0418">Kinase</keyword>
<name>A0A7Y9XB96_9ACTN</name>
<keyword evidence="1" id="KW-0808">Transferase</keyword>
<dbReference type="InterPro" id="IPR003594">
    <property type="entry name" value="HATPase_dom"/>
</dbReference>
<evidence type="ECO:0000256" key="1">
    <source>
        <dbReference type="ARBA" id="ARBA00022527"/>
    </source>
</evidence>
<keyword evidence="1" id="KW-0723">Serine/threonine-protein kinase</keyword>
<dbReference type="PANTHER" id="PTHR35526">
    <property type="entry name" value="ANTI-SIGMA-F FACTOR RSBW-RELATED"/>
    <property type="match status" value="1"/>
</dbReference>
<dbReference type="GO" id="GO:0004674">
    <property type="term" value="F:protein serine/threonine kinase activity"/>
    <property type="evidence" value="ECO:0007669"/>
    <property type="project" value="UniProtKB-KW"/>
</dbReference>
<dbReference type="Gene3D" id="3.30.565.10">
    <property type="entry name" value="Histidine kinase-like ATPase, C-terminal domain"/>
    <property type="match status" value="1"/>
</dbReference>
<dbReference type="InterPro" id="IPR036890">
    <property type="entry name" value="HATPase_C_sf"/>
</dbReference>
<evidence type="ECO:0000259" key="2">
    <source>
        <dbReference type="Pfam" id="PF13581"/>
    </source>
</evidence>
<dbReference type="CDD" id="cd16936">
    <property type="entry name" value="HATPase_RsbW-like"/>
    <property type="match status" value="1"/>
</dbReference>
<organism evidence="3 4">
    <name type="scientific">Nocardiopsis sinuspersici</name>
    <dbReference type="NCBI Taxonomy" id="501010"/>
    <lineage>
        <taxon>Bacteria</taxon>
        <taxon>Bacillati</taxon>
        <taxon>Actinomycetota</taxon>
        <taxon>Actinomycetes</taxon>
        <taxon>Streptosporangiales</taxon>
        <taxon>Nocardiopsidaceae</taxon>
        <taxon>Nocardiopsis</taxon>
    </lineage>
</organism>
<protein>
    <submittedName>
        <fullName evidence="3">Anti-sigma regulatory factor (Ser/Thr protein kinase)</fullName>
    </submittedName>
</protein>
<dbReference type="InterPro" id="IPR050267">
    <property type="entry name" value="Anti-sigma-factor_SerPK"/>
</dbReference>